<feature type="domain" description="ABM" evidence="2">
    <location>
        <begin position="135"/>
        <end position="225"/>
    </location>
</feature>
<dbReference type="Proteomes" id="UP000248196">
    <property type="component" value="Unassembled WGS sequence"/>
</dbReference>
<dbReference type="PANTHER" id="PTHR33336">
    <property type="entry name" value="QUINOL MONOOXYGENASE YGIN-RELATED"/>
    <property type="match status" value="1"/>
</dbReference>
<dbReference type="SUPFAM" id="SSF54909">
    <property type="entry name" value="Dimeric alpha+beta barrel"/>
    <property type="match status" value="2"/>
</dbReference>
<comment type="caution">
    <text evidence="3">The sequence shown here is derived from an EMBL/GenBank/DDBJ whole genome shotgun (WGS) entry which is preliminary data.</text>
</comment>
<protein>
    <submittedName>
        <fullName evidence="3">Antibiotic biosynthesis monooxygenase</fullName>
    </submittedName>
</protein>
<dbReference type="PANTHER" id="PTHR33336:SF3">
    <property type="entry name" value="ABM DOMAIN-CONTAINING PROTEIN"/>
    <property type="match status" value="1"/>
</dbReference>
<dbReference type="RefSeq" id="WP_110605978.1">
    <property type="nucleotide sequence ID" value="NZ_PESE01000012.1"/>
</dbReference>
<reference evidence="3 4" key="1">
    <citation type="submission" date="2017-11" db="EMBL/GenBank/DDBJ databases">
        <title>Genome sequence of the oocydin A producing rhizobacterium Serratia plymuthica 4Rx5.</title>
        <authorList>
            <person name="Matilla M.A."/>
            <person name="Udaondo Z."/>
            <person name="Salmond G.P.C."/>
        </authorList>
    </citation>
    <scope>NUCLEOTIDE SEQUENCE [LARGE SCALE GENOMIC DNA]</scope>
    <source>
        <strain evidence="3 4">4Rx5</strain>
    </source>
</reference>
<name>A0A318NTW4_SERPL</name>
<sequence length="239" mass="27204">MKNIITMTLCLLVGSPAFATGSSPLDKTVMNIFELGIKAGKSWQYDEVARSTISSSVESESGTLAMYSLKRKDDLNQAYMIEIYAGKEAYKKHLDSEQYQAFIKRAPEITDKKSKIDVTPQFLGDKRIVQNERTINNLVIVDVKPEHQQAFKNIVIAEMSDSLKLESGVLAMYAATDAKNENRWYFYEIYASEADYQRHRQTPHFRGYIEQTSEMTTGKESIPVVPVFLRNKGTLQFDD</sequence>
<dbReference type="InterPro" id="IPR007138">
    <property type="entry name" value="ABM_dom"/>
</dbReference>
<keyword evidence="1" id="KW-0732">Signal</keyword>
<proteinExistence type="predicted"/>
<accession>A0A318NTW4</accession>
<dbReference type="InterPro" id="IPR011008">
    <property type="entry name" value="Dimeric_a/b-barrel"/>
</dbReference>
<gene>
    <name evidence="3" type="ORF">CT690_24410</name>
</gene>
<evidence type="ECO:0000259" key="2">
    <source>
        <dbReference type="PROSITE" id="PS51725"/>
    </source>
</evidence>
<keyword evidence="3" id="KW-0503">Monooxygenase</keyword>
<dbReference type="Pfam" id="PF03992">
    <property type="entry name" value="ABM"/>
    <property type="match status" value="2"/>
</dbReference>
<feature type="chain" id="PRO_5016314912" evidence="1">
    <location>
        <begin position="20"/>
        <end position="239"/>
    </location>
</feature>
<dbReference type="InterPro" id="IPR050744">
    <property type="entry name" value="AI-2_Isomerase_LsrG"/>
</dbReference>
<dbReference type="AlphaFoldDB" id="A0A318NTW4"/>
<evidence type="ECO:0000256" key="1">
    <source>
        <dbReference type="SAM" id="SignalP"/>
    </source>
</evidence>
<evidence type="ECO:0000313" key="3">
    <source>
        <dbReference type="EMBL" id="PYD36478.1"/>
    </source>
</evidence>
<dbReference type="Gene3D" id="3.30.70.100">
    <property type="match status" value="1"/>
</dbReference>
<dbReference type="PROSITE" id="PS51725">
    <property type="entry name" value="ABM"/>
    <property type="match status" value="2"/>
</dbReference>
<dbReference type="EMBL" id="PESE01000012">
    <property type="protein sequence ID" value="PYD36478.1"/>
    <property type="molecule type" value="Genomic_DNA"/>
</dbReference>
<feature type="signal peptide" evidence="1">
    <location>
        <begin position="1"/>
        <end position="19"/>
    </location>
</feature>
<dbReference type="OrthoDB" id="9812754at2"/>
<evidence type="ECO:0000313" key="4">
    <source>
        <dbReference type="Proteomes" id="UP000248196"/>
    </source>
</evidence>
<organism evidence="3 4">
    <name type="scientific">Serratia plymuthica</name>
    <dbReference type="NCBI Taxonomy" id="82996"/>
    <lineage>
        <taxon>Bacteria</taxon>
        <taxon>Pseudomonadati</taxon>
        <taxon>Pseudomonadota</taxon>
        <taxon>Gammaproteobacteria</taxon>
        <taxon>Enterobacterales</taxon>
        <taxon>Yersiniaceae</taxon>
        <taxon>Serratia</taxon>
    </lineage>
</organism>
<feature type="domain" description="ABM" evidence="2">
    <location>
        <begin position="29"/>
        <end position="118"/>
    </location>
</feature>
<keyword evidence="3" id="KW-0560">Oxidoreductase</keyword>
<dbReference type="GO" id="GO:0004497">
    <property type="term" value="F:monooxygenase activity"/>
    <property type="evidence" value="ECO:0007669"/>
    <property type="project" value="UniProtKB-KW"/>
</dbReference>